<dbReference type="Proteomes" id="UP001165079">
    <property type="component" value="Unassembled WGS sequence"/>
</dbReference>
<evidence type="ECO:0000256" key="2">
    <source>
        <dbReference type="ARBA" id="ARBA00022679"/>
    </source>
</evidence>
<gene>
    <name evidence="3" type="ORF">Afil01_34050</name>
</gene>
<dbReference type="PANTHER" id="PTHR10488:SF1">
    <property type="entry name" value="GLYCINE AMIDINOTRANSFERASE, MITOCHONDRIAL"/>
    <property type="match status" value="1"/>
</dbReference>
<dbReference type="GO" id="GO:0015067">
    <property type="term" value="F:amidinotransferase activity"/>
    <property type="evidence" value="ECO:0007669"/>
    <property type="project" value="InterPro"/>
</dbReference>
<keyword evidence="2" id="KW-0808">Transferase</keyword>
<dbReference type="PANTHER" id="PTHR10488">
    <property type="entry name" value="GLYCINE AMIDINOTRANSFERASE, MITOCHONDRIAL"/>
    <property type="match status" value="1"/>
</dbReference>
<evidence type="ECO:0000313" key="3">
    <source>
        <dbReference type="EMBL" id="GLZ78598.1"/>
    </source>
</evidence>
<proteinExistence type="inferred from homology"/>
<evidence type="ECO:0000256" key="1">
    <source>
        <dbReference type="ARBA" id="ARBA00006943"/>
    </source>
</evidence>
<dbReference type="SUPFAM" id="SSF55909">
    <property type="entry name" value="Pentein"/>
    <property type="match status" value="1"/>
</dbReference>
<dbReference type="Gene3D" id="3.75.10.10">
    <property type="entry name" value="L-arginine/glycine Amidinotransferase, Chain A"/>
    <property type="match status" value="1"/>
</dbReference>
<dbReference type="AlphaFoldDB" id="A0A9W6SMA7"/>
<accession>A0A9W6SMA7</accession>
<protein>
    <submittedName>
        <fullName evidence="3">Amidinotransferase</fullName>
    </submittedName>
</protein>
<name>A0A9W6SMA7_9ACTN</name>
<dbReference type="RefSeq" id="WP_285663748.1">
    <property type="nucleotide sequence ID" value="NZ_BSTX01000002.1"/>
</dbReference>
<organism evidence="3 4">
    <name type="scientific">Actinorhabdospora filicis</name>
    <dbReference type="NCBI Taxonomy" id="1785913"/>
    <lineage>
        <taxon>Bacteria</taxon>
        <taxon>Bacillati</taxon>
        <taxon>Actinomycetota</taxon>
        <taxon>Actinomycetes</taxon>
        <taxon>Micromonosporales</taxon>
        <taxon>Micromonosporaceae</taxon>
        <taxon>Actinorhabdospora</taxon>
    </lineage>
</organism>
<comment type="similarity">
    <text evidence="1">Belongs to the amidinotransferase family.</text>
</comment>
<dbReference type="EMBL" id="BSTX01000002">
    <property type="protein sequence ID" value="GLZ78598.1"/>
    <property type="molecule type" value="Genomic_DNA"/>
</dbReference>
<evidence type="ECO:0000313" key="4">
    <source>
        <dbReference type="Proteomes" id="UP001165079"/>
    </source>
</evidence>
<keyword evidence="4" id="KW-1185">Reference proteome</keyword>
<comment type="caution">
    <text evidence="3">The sequence shown here is derived from an EMBL/GenBank/DDBJ whole genome shotgun (WGS) entry which is preliminary data.</text>
</comment>
<reference evidence="3" key="1">
    <citation type="submission" date="2023-03" db="EMBL/GenBank/DDBJ databases">
        <title>Actinorhabdospora filicis NBRC 111898.</title>
        <authorList>
            <person name="Ichikawa N."/>
            <person name="Sato H."/>
            <person name="Tonouchi N."/>
        </authorList>
    </citation>
    <scope>NUCLEOTIDE SEQUENCE</scope>
    <source>
        <strain evidence="3">NBRC 111898</strain>
    </source>
</reference>
<sequence length="320" mass="35135">MTDVHVESEFAPLRTVVLARCELAVPAPPPGSPELRFLREGAAERNSLGRDLREADPARHAAWEREREAFGAVLAAHGVEVLRPRLLTEEEKRTGTDGYANFFSRDPFFTVGGHVIEGSLRLRHRRREILPIRDILDERVLPADCSYVAVPRPGIATAGGDEPGPFLEGGDVLVLGKRVFVGASGLASNERGARWLRKLLEPRGYTVELVPLHDHILHLDCALGLIREGLLVHCPEAMPGGLPESLRGWDAVTVTFDQATSLATNGLPITPGVYVTDPEFAFLGDRLAEHGVRVEYVDFAITRSFGGSFRCSTQALLRRE</sequence>
<dbReference type="InterPro" id="IPR033195">
    <property type="entry name" value="AmidinoTrfase"/>
</dbReference>